<feature type="transmembrane region" description="Helical" evidence="2">
    <location>
        <begin position="20"/>
        <end position="40"/>
    </location>
</feature>
<dbReference type="EMBL" id="CAJOBB010000043">
    <property type="protein sequence ID" value="CAF3528603.1"/>
    <property type="molecule type" value="Genomic_DNA"/>
</dbReference>
<dbReference type="EMBL" id="CAJNOI010003648">
    <property type="protein sequence ID" value="CAF1525415.1"/>
    <property type="molecule type" value="Genomic_DNA"/>
</dbReference>
<comment type="caution">
    <text evidence="5">The sequence shown here is derived from an EMBL/GenBank/DDBJ whole genome shotgun (WGS) entry which is preliminary data.</text>
</comment>
<evidence type="ECO:0000256" key="1">
    <source>
        <dbReference type="SAM" id="MobiDB-lite"/>
    </source>
</evidence>
<protein>
    <submittedName>
        <fullName evidence="5">Uncharacterized protein</fullName>
    </submittedName>
</protein>
<dbReference type="Proteomes" id="UP000663832">
    <property type="component" value="Unassembled WGS sequence"/>
</dbReference>
<name>A0A815SF55_9BILA</name>
<dbReference type="OrthoDB" id="10056670at2759"/>
<dbReference type="Proteomes" id="UP000663881">
    <property type="component" value="Unassembled WGS sequence"/>
</dbReference>
<dbReference type="Proteomes" id="UP000663868">
    <property type="component" value="Unassembled WGS sequence"/>
</dbReference>
<keyword evidence="2" id="KW-0472">Membrane</keyword>
<evidence type="ECO:0000313" key="6">
    <source>
        <dbReference type="EMBL" id="CAF1525415.1"/>
    </source>
</evidence>
<evidence type="ECO:0000313" key="10">
    <source>
        <dbReference type="EMBL" id="CAF3694019.1"/>
    </source>
</evidence>
<evidence type="ECO:0000313" key="5">
    <source>
        <dbReference type="EMBL" id="CAF1491435.1"/>
    </source>
</evidence>
<dbReference type="Proteomes" id="UP000663845">
    <property type="component" value="Unassembled WGS sequence"/>
</dbReference>
<evidence type="ECO:0000313" key="12">
    <source>
        <dbReference type="Proteomes" id="UP000663891"/>
    </source>
</evidence>
<dbReference type="EMBL" id="CAJOAZ010000073">
    <property type="protein sequence ID" value="CAF3518257.1"/>
    <property type="molecule type" value="Genomic_DNA"/>
</dbReference>
<reference evidence="5" key="1">
    <citation type="submission" date="2021-02" db="EMBL/GenBank/DDBJ databases">
        <authorList>
            <person name="Nowell W R."/>
        </authorList>
    </citation>
    <scope>NUCLEOTIDE SEQUENCE</scope>
</reference>
<evidence type="ECO:0000256" key="2">
    <source>
        <dbReference type="SAM" id="Phobius"/>
    </source>
</evidence>
<sequence length="79" mass="8370">MSSSATEVCDGESLAIILGLYWVVYMVINAVVFAGAMYALQQCLEKKNTPGGAGKARARSRPSYNDSRASSQIGLIPKG</sequence>
<dbReference type="EMBL" id="CAJOAY010000569">
    <property type="protein sequence ID" value="CAF3694019.1"/>
    <property type="molecule type" value="Genomic_DNA"/>
</dbReference>
<dbReference type="EMBL" id="CAJNON010001906">
    <property type="protein sequence ID" value="CAF1491435.1"/>
    <property type="molecule type" value="Genomic_DNA"/>
</dbReference>
<feature type="compositionally biased region" description="Polar residues" evidence="1">
    <location>
        <begin position="62"/>
        <end position="73"/>
    </location>
</feature>
<dbReference type="Proteomes" id="UP000663860">
    <property type="component" value="Unassembled WGS sequence"/>
</dbReference>
<evidence type="ECO:0000313" key="7">
    <source>
        <dbReference type="EMBL" id="CAF1651639.1"/>
    </source>
</evidence>
<evidence type="ECO:0000313" key="3">
    <source>
        <dbReference type="EMBL" id="CAF1131447.1"/>
    </source>
</evidence>
<feature type="region of interest" description="Disordered" evidence="1">
    <location>
        <begin position="47"/>
        <end position="79"/>
    </location>
</feature>
<dbReference type="EMBL" id="CAJNOG010000738">
    <property type="protein sequence ID" value="CAF1347609.1"/>
    <property type="molecule type" value="Genomic_DNA"/>
</dbReference>
<organism evidence="5 12">
    <name type="scientific">Adineta steineri</name>
    <dbReference type="NCBI Taxonomy" id="433720"/>
    <lineage>
        <taxon>Eukaryota</taxon>
        <taxon>Metazoa</taxon>
        <taxon>Spiralia</taxon>
        <taxon>Gnathifera</taxon>
        <taxon>Rotifera</taxon>
        <taxon>Eurotatoria</taxon>
        <taxon>Bdelloidea</taxon>
        <taxon>Adinetida</taxon>
        <taxon>Adinetidae</taxon>
        <taxon>Adineta</taxon>
    </lineage>
</organism>
<keyword evidence="2" id="KW-1133">Transmembrane helix</keyword>
<dbReference type="Proteomes" id="UP000663891">
    <property type="component" value="Unassembled WGS sequence"/>
</dbReference>
<dbReference type="Proteomes" id="UP000663877">
    <property type="component" value="Unassembled WGS sequence"/>
</dbReference>
<keyword evidence="11" id="KW-1185">Reference proteome</keyword>
<dbReference type="AlphaFoldDB" id="A0A815SF55"/>
<dbReference type="EMBL" id="CAJNOM010004010">
    <property type="protein sequence ID" value="CAF1651639.1"/>
    <property type="molecule type" value="Genomic_DNA"/>
</dbReference>
<evidence type="ECO:0000313" key="4">
    <source>
        <dbReference type="EMBL" id="CAF1347609.1"/>
    </source>
</evidence>
<accession>A0A815SF55</accession>
<dbReference type="Proteomes" id="UP000663844">
    <property type="component" value="Unassembled WGS sequence"/>
</dbReference>
<proteinExistence type="predicted"/>
<evidence type="ECO:0000313" key="9">
    <source>
        <dbReference type="EMBL" id="CAF3528603.1"/>
    </source>
</evidence>
<dbReference type="EMBL" id="CAJNOE010000300">
    <property type="protein sequence ID" value="CAF1131447.1"/>
    <property type="molecule type" value="Genomic_DNA"/>
</dbReference>
<evidence type="ECO:0000313" key="8">
    <source>
        <dbReference type="EMBL" id="CAF3518257.1"/>
    </source>
</evidence>
<gene>
    <name evidence="6" type="ORF">BJG266_LOCUS44539</name>
    <name evidence="3" type="ORF">IZO911_LOCUS24711</name>
    <name evidence="4" type="ORF">JYZ213_LOCUS34851</name>
    <name evidence="9" type="ORF">KXQ929_LOCUS1549</name>
    <name evidence="10" type="ORF">OKA104_LOCUS12014</name>
    <name evidence="8" type="ORF">OXD698_LOCUS2272</name>
    <name evidence="7" type="ORF">QVE165_LOCUS61510</name>
    <name evidence="5" type="ORF">VCS650_LOCUS41727</name>
</gene>
<evidence type="ECO:0000313" key="11">
    <source>
        <dbReference type="Proteomes" id="UP000663832"/>
    </source>
</evidence>
<keyword evidence="2" id="KW-0812">Transmembrane</keyword>